<name>A0AAV1GLM7_XYRNO</name>
<organism evidence="2 3">
    <name type="scientific">Xyrichtys novacula</name>
    <name type="common">Pearly razorfish</name>
    <name type="synonym">Hemipteronotus novacula</name>
    <dbReference type="NCBI Taxonomy" id="13765"/>
    <lineage>
        <taxon>Eukaryota</taxon>
        <taxon>Metazoa</taxon>
        <taxon>Chordata</taxon>
        <taxon>Craniata</taxon>
        <taxon>Vertebrata</taxon>
        <taxon>Euteleostomi</taxon>
        <taxon>Actinopterygii</taxon>
        <taxon>Neopterygii</taxon>
        <taxon>Teleostei</taxon>
        <taxon>Neoteleostei</taxon>
        <taxon>Acanthomorphata</taxon>
        <taxon>Eupercaria</taxon>
        <taxon>Labriformes</taxon>
        <taxon>Labridae</taxon>
        <taxon>Xyrichtys</taxon>
    </lineage>
</organism>
<dbReference type="AlphaFoldDB" id="A0AAV1GLM7"/>
<evidence type="ECO:0000313" key="3">
    <source>
        <dbReference type="Proteomes" id="UP001178508"/>
    </source>
</evidence>
<proteinExistence type="predicted"/>
<feature type="region of interest" description="Disordered" evidence="1">
    <location>
        <begin position="1"/>
        <end position="28"/>
    </location>
</feature>
<protein>
    <submittedName>
        <fullName evidence="2">Uncharacterized protein</fullName>
    </submittedName>
</protein>
<dbReference type="EMBL" id="OY660878">
    <property type="protein sequence ID" value="CAJ1074856.1"/>
    <property type="molecule type" value="Genomic_DNA"/>
</dbReference>
<keyword evidence="3" id="KW-1185">Reference proteome</keyword>
<reference evidence="2" key="1">
    <citation type="submission" date="2023-08" db="EMBL/GenBank/DDBJ databases">
        <authorList>
            <person name="Alioto T."/>
            <person name="Alioto T."/>
            <person name="Gomez Garrido J."/>
        </authorList>
    </citation>
    <scope>NUCLEOTIDE SEQUENCE</scope>
</reference>
<gene>
    <name evidence="2" type="ORF">XNOV1_A023397</name>
</gene>
<sequence length="50" mass="5343">SSLIHRSGPKQNHTGVTGFSQPTFNPEDLTLHALKQPITAAAWSSTSEPV</sequence>
<accession>A0AAV1GLM7</accession>
<feature type="compositionally biased region" description="Polar residues" evidence="1">
    <location>
        <begin position="1"/>
        <end position="24"/>
    </location>
</feature>
<evidence type="ECO:0000256" key="1">
    <source>
        <dbReference type="SAM" id="MobiDB-lite"/>
    </source>
</evidence>
<dbReference type="Proteomes" id="UP001178508">
    <property type="component" value="Chromosome 15"/>
</dbReference>
<evidence type="ECO:0000313" key="2">
    <source>
        <dbReference type="EMBL" id="CAJ1074856.1"/>
    </source>
</evidence>
<feature type="non-terminal residue" evidence="2">
    <location>
        <position position="1"/>
    </location>
</feature>